<reference evidence="2 3" key="1">
    <citation type="submission" date="2017-11" db="EMBL/GenBank/DDBJ databases">
        <title>Comparative genomics of Botrytis spp.</title>
        <authorList>
            <person name="Valero-Jimenez C.A."/>
            <person name="Tapia P."/>
            <person name="Veloso J."/>
            <person name="Silva-Moreno E."/>
            <person name="Staats M."/>
            <person name="Valdes J.H."/>
            <person name="Van Kan J.A.L."/>
        </authorList>
    </citation>
    <scope>NUCLEOTIDE SEQUENCE [LARGE SCALE GENOMIC DNA]</scope>
    <source>
        <strain evidence="2 3">MUCL2830</strain>
    </source>
</reference>
<dbReference type="Proteomes" id="UP000297299">
    <property type="component" value="Unassembled WGS sequence"/>
</dbReference>
<protein>
    <submittedName>
        <fullName evidence="2">Uncharacterized protein</fullName>
    </submittedName>
</protein>
<feature type="compositionally biased region" description="Polar residues" evidence="1">
    <location>
        <begin position="515"/>
        <end position="526"/>
    </location>
</feature>
<keyword evidence="3" id="KW-1185">Reference proteome</keyword>
<dbReference type="AlphaFoldDB" id="A0A4Y8CG37"/>
<dbReference type="STRING" id="38488.A0A4Y8CG37"/>
<gene>
    <name evidence="2" type="ORF">BOTCAL_0981g00020</name>
</gene>
<proteinExistence type="predicted"/>
<evidence type="ECO:0000313" key="2">
    <source>
        <dbReference type="EMBL" id="TEY28950.1"/>
    </source>
</evidence>
<evidence type="ECO:0000256" key="1">
    <source>
        <dbReference type="SAM" id="MobiDB-lite"/>
    </source>
</evidence>
<sequence>MSKPTKILIKEFGLQSLLRERVFVTWEDQSGTSRVLGCRSDCNGQNLEFFIAAYYDMEGHVHIHLSLQVSIINRGNKQIIELLLIVPPDADLADASGSQIISNIDKLSHYHASAIHDAGISNSTHVICIPFNLVAEGFVVMKKKQTTMTIKASNQSSKELIRNFQSLSITKTFTVYIKPNDYALVGLKDLRNRLTNTGTPGSRKTITKEMYIRQALELVEWSRFDAISPPPAYIETPQLFPEIQVPRSPPMVFEQKTPLLIHTVEATIAETPTRTPISSNHTLVHGIFSSSCEELPDNEVNLDDIEEDARSMEMEMNFNVDSDEEQLAILKSRELSQEFNYDLEVLQILDSKLLKWIQTAIRINSNVYEHNQLNTKLTILGSCVRTSNTGIFDATMPWCSALFFYDPFDSDPDNTLGLWKKRNSWLISDIVRLIQWANRFHYGAEMNPLLLKHFRRLGDTARTIALNTKSNKDEYDEQKGVCMARVLVEFGKPGISTSKSTSKGNSKSVFRHSLGTDSNGSKRVKM</sequence>
<organism evidence="2 3">
    <name type="scientific">Botryotinia calthae</name>
    <dbReference type="NCBI Taxonomy" id="38488"/>
    <lineage>
        <taxon>Eukaryota</taxon>
        <taxon>Fungi</taxon>
        <taxon>Dikarya</taxon>
        <taxon>Ascomycota</taxon>
        <taxon>Pezizomycotina</taxon>
        <taxon>Leotiomycetes</taxon>
        <taxon>Helotiales</taxon>
        <taxon>Sclerotiniaceae</taxon>
        <taxon>Botryotinia</taxon>
    </lineage>
</organism>
<accession>A0A4Y8CG37</accession>
<name>A0A4Y8CG37_9HELO</name>
<evidence type="ECO:0000313" key="3">
    <source>
        <dbReference type="Proteomes" id="UP000297299"/>
    </source>
</evidence>
<feature type="region of interest" description="Disordered" evidence="1">
    <location>
        <begin position="497"/>
        <end position="526"/>
    </location>
</feature>
<comment type="caution">
    <text evidence="2">The sequence shown here is derived from an EMBL/GenBank/DDBJ whole genome shotgun (WGS) entry which is preliminary data.</text>
</comment>
<dbReference type="OrthoDB" id="3944132at2759"/>
<dbReference type="EMBL" id="PHWZ01000977">
    <property type="protein sequence ID" value="TEY28950.1"/>
    <property type="molecule type" value="Genomic_DNA"/>
</dbReference>
<feature type="compositionally biased region" description="Low complexity" evidence="1">
    <location>
        <begin position="497"/>
        <end position="508"/>
    </location>
</feature>